<dbReference type="InterPro" id="IPR000217">
    <property type="entry name" value="Tubulin"/>
</dbReference>
<dbReference type="SUPFAM" id="SSF52490">
    <property type="entry name" value="Tubulin nucleotide-binding domain-like"/>
    <property type="match status" value="1"/>
</dbReference>
<protein>
    <submittedName>
        <fullName evidence="5">Uncharacterized protein</fullName>
    </submittedName>
</protein>
<proteinExistence type="inferred from homology"/>
<dbReference type="GO" id="GO:0005525">
    <property type="term" value="F:GTP binding"/>
    <property type="evidence" value="ECO:0007669"/>
    <property type="project" value="UniProtKB-KW"/>
</dbReference>
<accession>A0AAD8I0A9</accession>
<evidence type="ECO:0000313" key="5">
    <source>
        <dbReference type="EMBL" id="KAK1376762.1"/>
    </source>
</evidence>
<name>A0AAD8I0A9_9APIA</name>
<dbReference type="GO" id="GO:0007017">
    <property type="term" value="P:microtubule-based process"/>
    <property type="evidence" value="ECO:0007669"/>
    <property type="project" value="InterPro"/>
</dbReference>
<keyword evidence="2" id="KW-0493">Microtubule</keyword>
<dbReference type="PANTHER" id="PTHR11588">
    <property type="entry name" value="TUBULIN"/>
    <property type="match status" value="1"/>
</dbReference>
<evidence type="ECO:0000256" key="4">
    <source>
        <dbReference type="ARBA" id="ARBA00023134"/>
    </source>
</evidence>
<reference evidence="5" key="2">
    <citation type="submission" date="2023-05" db="EMBL/GenBank/DDBJ databases">
        <authorList>
            <person name="Schelkunov M.I."/>
        </authorList>
    </citation>
    <scope>NUCLEOTIDE SEQUENCE</scope>
    <source>
        <strain evidence="5">Hsosn_3</strain>
        <tissue evidence="5">Leaf</tissue>
    </source>
</reference>
<dbReference type="Proteomes" id="UP001237642">
    <property type="component" value="Unassembled WGS sequence"/>
</dbReference>
<evidence type="ECO:0000256" key="3">
    <source>
        <dbReference type="ARBA" id="ARBA00022741"/>
    </source>
</evidence>
<keyword evidence="3" id="KW-0547">Nucleotide-binding</keyword>
<comment type="similarity">
    <text evidence="1">Belongs to the tubulin family.</text>
</comment>
<keyword evidence="6" id="KW-1185">Reference proteome</keyword>
<keyword evidence="4" id="KW-0342">GTP-binding</keyword>
<sequence length="164" mass="18626">MLLGGDRKDVFFHQADDQHYISRALLMDLESRVINGIQTGDYSNLFNYEIFIYVKRGRGAGNNCASGYHQTKNVMVSPARTKESSQAKCISILNIIQGEVDPAPSDHLPRILTELHSPYYCEIRFMIVSKESVKESLLISLNEDLQAFRLVYPENPLMFKLPIG</sequence>
<dbReference type="AlphaFoldDB" id="A0AAD8I0A9"/>
<evidence type="ECO:0000313" key="6">
    <source>
        <dbReference type="Proteomes" id="UP001237642"/>
    </source>
</evidence>
<dbReference type="GO" id="GO:0005874">
    <property type="term" value="C:microtubule"/>
    <property type="evidence" value="ECO:0007669"/>
    <property type="project" value="UniProtKB-KW"/>
</dbReference>
<dbReference type="EMBL" id="JAUIZM010000007">
    <property type="protein sequence ID" value="KAK1376762.1"/>
    <property type="molecule type" value="Genomic_DNA"/>
</dbReference>
<evidence type="ECO:0000256" key="1">
    <source>
        <dbReference type="ARBA" id="ARBA00009636"/>
    </source>
</evidence>
<evidence type="ECO:0000256" key="2">
    <source>
        <dbReference type="ARBA" id="ARBA00022701"/>
    </source>
</evidence>
<comment type="caution">
    <text evidence="5">The sequence shown here is derived from an EMBL/GenBank/DDBJ whole genome shotgun (WGS) entry which is preliminary data.</text>
</comment>
<reference evidence="5" key="1">
    <citation type="submission" date="2023-02" db="EMBL/GenBank/DDBJ databases">
        <title>Genome of toxic invasive species Heracleum sosnowskyi carries increased number of genes despite the absence of recent whole-genome duplications.</title>
        <authorList>
            <person name="Schelkunov M."/>
            <person name="Shtratnikova V."/>
            <person name="Makarenko M."/>
            <person name="Klepikova A."/>
            <person name="Omelchenko D."/>
            <person name="Novikova G."/>
            <person name="Obukhova E."/>
            <person name="Bogdanov V."/>
            <person name="Penin A."/>
            <person name="Logacheva M."/>
        </authorList>
    </citation>
    <scope>NUCLEOTIDE SEQUENCE</scope>
    <source>
        <strain evidence="5">Hsosn_3</strain>
        <tissue evidence="5">Leaf</tissue>
    </source>
</reference>
<dbReference type="InterPro" id="IPR036525">
    <property type="entry name" value="Tubulin/FtsZ_GTPase_sf"/>
</dbReference>
<gene>
    <name evidence="5" type="ORF">POM88_032955</name>
</gene>
<organism evidence="5 6">
    <name type="scientific">Heracleum sosnowskyi</name>
    <dbReference type="NCBI Taxonomy" id="360622"/>
    <lineage>
        <taxon>Eukaryota</taxon>
        <taxon>Viridiplantae</taxon>
        <taxon>Streptophyta</taxon>
        <taxon>Embryophyta</taxon>
        <taxon>Tracheophyta</taxon>
        <taxon>Spermatophyta</taxon>
        <taxon>Magnoliopsida</taxon>
        <taxon>eudicotyledons</taxon>
        <taxon>Gunneridae</taxon>
        <taxon>Pentapetalae</taxon>
        <taxon>asterids</taxon>
        <taxon>campanulids</taxon>
        <taxon>Apiales</taxon>
        <taxon>Apiaceae</taxon>
        <taxon>Apioideae</taxon>
        <taxon>apioid superclade</taxon>
        <taxon>Tordylieae</taxon>
        <taxon>Tordyliinae</taxon>
        <taxon>Heracleum</taxon>
    </lineage>
</organism>
<dbReference type="Gene3D" id="3.40.50.1440">
    <property type="entry name" value="Tubulin/FtsZ, GTPase domain"/>
    <property type="match status" value="1"/>
</dbReference>